<sequence length="189" mass="21023">MSTSVQCSVCSAAIKEGNEKIYCFGPCGKIMHPKCCGEINIDGIKAMQTNRGLKYFCHDCRKSQCDYNNVLGICNSILTKVNETEKMMKKEITEQIREYTKTANEANEKGFVLLKDYIMSENKKLEDKLSAKTNTSGRNRKEETSLSGPSGNTRSQSKQKTAKAGETGSVTQNYAEVLINGRKVATHNR</sequence>
<dbReference type="InterPro" id="IPR011011">
    <property type="entry name" value="Znf_FYVE_PHD"/>
</dbReference>
<dbReference type="SUPFAM" id="SSF57903">
    <property type="entry name" value="FYVE/PHD zinc finger"/>
    <property type="match status" value="1"/>
</dbReference>
<organism evidence="2">
    <name type="scientific">Culex pipiens</name>
    <name type="common">House mosquito</name>
    <dbReference type="NCBI Taxonomy" id="7175"/>
    <lineage>
        <taxon>Eukaryota</taxon>
        <taxon>Metazoa</taxon>
        <taxon>Ecdysozoa</taxon>
        <taxon>Arthropoda</taxon>
        <taxon>Hexapoda</taxon>
        <taxon>Insecta</taxon>
        <taxon>Pterygota</taxon>
        <taxon>Neoptera</taxon>
        <taxon>Endopterygota</taxon>
        <taxon>Diptera</taxon>
        <taxon>Nematocera</taxon>
        <taxon>Culicoidea</taxon>
        <taxon>Culicidae</taxon>
        <taxon>Culicinae</taxon>
        <taxon>Culicini</taxon>
        <taxon>Culex</taxon>
        <taxon>Culex</taxon>
    </lineage>
</organism>
<feature type="region of interest" description="Disordered" evidence="1">
    <location>
        <begin position="128"/>
        <end position="169"/>
    </location>
</feature>
<accession>A0A8D7ZZ86</accession>
<proteinExistence type="predicted"/>
<protein>
    <submittedName>
        <fullName evidence="2">(northern house mosquito) hypothetical protein</fullName>
    </submittedName>
</protein>
<evidence type="ECO:0000256" key="1">
    <source>
        <dbReference type="SAM" id="MobiDB-lite"/>
    </source>
</evidence>
<feature type="compositionally biased region" description="Polar residues" evidence="1">
    <location>
        <begin position="145"/>
        <end position="159"/>
    </location>
</feature>
<evidence type="ECO:0000313" key="2">
    <source>
        <dbReference type="EMBL" id="CAG6445492.1"/>
    </source>
</evidence>
<dbReference type="Gene3D" id="3.30.40.10">
    <property type="entry name" value="Zinc/RING finger domain, C3HC4 (zinc finger)"/>
    <property type="match status" value="1"/>
</dbReference>
<reference evidence="2" key="1">
    <citation type="submission" date="2021-05" db="EMBL/GenBank/DDBJ databases">
        <authorList>
            <person name="Alioto T."/>
            <person name="Alioto T."/>
            <person name="Gomez Garrido J."/>
        </authorList>
    </citation>
    <scope>NUCLEOTIDE SEQUENCE</scope>
</reference>
<dbReference type="EMBL" id="HBUE01004911">
    <property type="protein sequence ID" value="CAG6445492.1"/>
    <property type="molecule type" value="Transcribed_RNA"/>
</dbReference>
<dbReference type="AlphaFoldDB" id="A0A8D7ZZ86"/>
<dbReference type="InterPro" id="IPR013083">
    <property type="entry name" value="Znf_RING/FYVE/PHD"/>
</dbReference>
<name>A0A8D7ZZ86_CULPI</name>